<protein>
    <submittedName>
        <fullName evidence="2">Aminoglycoside phosphotransferase family protein</fullName>
    </submittedName>
</protein>
<dbReference type="RefSeq" id="WP_258877055.1">
    <property type="nucleotide sequence ID" value="NZ_CP048914.1"/>
</dbReference>
<sequence>MHDYINRIKQITKSSEIKQYGSNYSGEIKYICKSEDKIQLFRLIQDKPDRGISSMHTCEKQELIKKVLIKCDELALKVPKYIANGRFDEKCYRITSFIGGSTVDEIASKLSYEDQYTVGLKLGILLRKLHSLKELKLDYDAGNELQNKYLVRMNEYHLKSQELGYSLPEKYEKTATQYIEDYKHLISQNTTIIHNDVHLSNVMIENGVFNGLIDFSELSYGNAYLDFKFLFLDSIIEVPHFCSGVVDGYFENKIPNDFWKSIKLFMYLYLLSSNPIAKPDVYTLEEMKDDIEFMMSVHNAYGDLLVPKWYVSRSLERLVQLQEIINGNISTFEELTKGFSLDQKYVVNNKFVVRVFPRDKYEQFKEVFRVQKEFNKVALCQKPIKLIKDQNYGYYITEYIDGENGLEVIESYSKRRQYELGIIAAKEIVKFHKAYPLPEFDMKQHLNTYMNAKIKAALENNVKKLLPEIDDIITVVKSNIHHLYSLLGVQTHADYHLFNMIFKEGEYKGVIDFERVRPGSLLTDFRNNTPHNAKISPYFASGYIDGYLDEIPVEDFFLKYNIYDLLLTIAAIPWVQKFDPDNIDKSVKIIKEIFSIKDDLYRSPGWYIGKY</sequence>
<dbReference type="KEGG" id="xcl:G4Z02_05715"/>
<evidence type="ECO:0000259" key="1">
    <source>
        <dbReference type="Pfam" id="PF01636"/>
    </source>
</evidence>
<dbReference type="SUPFAM" id="SSF56112">
    <property type="entry name" value="Protein kinase-like (PK-like)"/>
    <property type="match status" value="2"/>
</dbReference>
<keyword evidence="2" id="KW-0808">Transferase</keyword>
<dbReference type="InterPro" id="IPR002575">
    <property type="entry name" value="Aminoglycoside_PTrfase"/>
</dbReference>
<evidence type="ECO:0000313" key="2">
    <source>
        <dbReference type="EMBL" id="QMS85265.1"/>
    </source>
</evidence>
<dbReference type="AlphaFoldDB" id="A0A7L7KRP7"/>
<dbReference type="GO" id="GO:0016740">
    <property type="term" value="F:transferase activity"/>
    <property type="evidence" value="ECO:0007669"/>
    <property type="project" value="UniProtKB-KW"/>
</dbReference>
<reference evidence="2 3" key="1">
    <citation type="submission" date="2020-02" db="EMBL/GenBank/DDBJ databases">
        <authorList>
            <person name="Zheng R.K."/>
            <person name="Sun C.M."/>
        </authorList>
    </citation>
    <scope>NUCLEOTIDE SEQUENCE [LARGE SCALE GENOMIC DNA]</scope>
    <source>
        <strain evidence="3">zrk13</strain>
    </source>
</reference>
<dbReference type="PANTHER" id="PTHR41283">
    <property type="entry name" value="AMINOGLYCOSIDE PHOSPHOTRANSFERASE"/>
    <property type="match status" value="1"/>
</dbReference>
<gene>
    <name evidence="2" type="ORF">G4Z02_05715</name>
</gene>
<dbReference type="Pfam" id="PF01636">
    <property type="entry name" value="APH"/>
    <property type="match status" value="2"/>
</dbReference>
<dbReference type="PANTHER" id="PTHR41283:SF1">
    <property type="entry name" value="AMINOGLYCOSIDE PHOSPHOTRANSFERASE DOMAIN-CONTAINING PROTEIN"/>
    <property type="match status" value="1"/>
</dbReference>
<accession>A0A7L7KRP7</accession>
<proteinExistence type="predicted"/>
<dbReference type="InterPro" id="IPR011009">
    <property type="entry name" value="Kinase-like_dom_sf"/>
</dbReference>
<dbReference type="Proteomes" id="UP000514720">
    <property type="component" value="Chromosome"/>
</dbReference>
<keyword evidence="3" id="KW-1185">Reference proteome</keyword>
<organism evidence="2 3">
    <name type="scientific">Candidatus Xianfuyuplasma coldseepsis</name>
    <dbReference type="NCBI Taxonomy" id="2782163"/>
    <lineage>
        <taxon>Bacteria</taxon>
        <taxon>Bacillati</taxon>
        <taxon>Mycoplasmatota</taxon>
        <taxon>Mollicutes</taxon>
        <taxon>Candidatus Izemoplasmatales</taxon>
        <taxon>Candidatus Izemoplasmataceae</taxon>
        <taxon>Candidatus Xianfuyuplasma</taxon>
    </lineage>
</organism>
<name>A0A7L7KRP7_9MOLU</name>
<dbReference type="EMBL" id="CP048914">
    <property type="protein sequence ID" value="QMS85265.1"/>
    <property type="molecule type" value="Genomic_DNA"/>
</dbReference>
<feature type="domain" description="Aminoglycoside phosphotransferase" evidence="1">
    <location>
        <begin position="74"/>
        <end position="241"/>
    </location>
</feature>
<feature type="domain" description="Aminoglycoside phosphotransferase" evidence="1">
    <location>
        <begin position="332"/>
        <end position="525"/>
    </location>
</feature>
<evidence type="ECO:0000313" key="3">
    <source>
        <dbReference type="Proteomes" id="UP000514720"/>
    </source>
</evidence>
<dbReference type="Gene3D" id="3.90.1200.10">
    <property type="match status" value="2"/>
</dbReference>